<dbReference type="Proteomes" id="UP000243459">
    <property type="component" value="Chromosome 1"/>
</dbReference>
<keyword evidence="5" id="KW-0539">Nucleus</keyword>
<evidence type="ECO:0000259" key="8">
    <source>
        <dbReference type="PROSITE" id="PS50863"/>
    </source>
</evidence>
<dbReference type="PANTHER" id="PTHR31391:SF3">
    <property type="entry name" value="B3 DOMAIN-CONTAINING PROTEIN OS05G0481400"/>
    <property type="match status" value="1"/>
</dbReference>
<dbReference type="EMBL" id="CM007381">
    <property type="protein sequence ID" value="ONK80450.1"/>
    <property type="molecule type" value="Genomic_DNA"/>
</dbReference>
<organism evidence="9 10">
    <name type="scientific">Asparagus officinalis</name>
    <name type="common">Garden asparagus</name>
    <dbReference type="NCBI Taxonomy" id="4686"/>
    <lineage>
        <taxon>Eukaryota</taxon>
        <taxon>Viridiplantae</taxon>
        <taxon>Streptophyta</taxon>
        <taxon>Embryophyta</taxon>
        <taxon>Tracheophyta</taxon>
        <taxon>Spermatophyta</taxon>
        <taxon>Magnoliopsida</taxon>
        <taxon>Liliopsida</taxon>
        <taxon>Asparagales</taxon>
        <taxon>Asparagaceae</taxon>
        <taxon>Asparagoideae</taxon>
        <taxon>Asparagus</taxon>
    </lineage>
</organism>
<dbReference type="AlphaFoldDB" id="A0A5P1FUV9"/>
<dbReference type="GO" id="GO:0005634">
    <property type="term" value="C:nucleus"/>
    <property type="evidence" value="ECO:0007669"/>
    <property type="project" value="UniProtKB-SubCell"/>
</dbReference>
<dbReference type="Pfam" id="PF02362">
    <property type="entry name" value="B3"/>
    <property type="match status" value="1"/>
</dbReference>
<dbReference type="CDD" id="cd10017">
    <property type="entry name" value="B3_DNA"/>
    <property type="match status" value="1"/>
</dbReference>
<keyword evidence="3" id="KW-0238">DNA-binding</keyword>
<dbReference type="SMART" id="SM01019">
    <property type="entry name" value="B3"/>
    <property type="match status" value="1"/>
</dbReference>
<dbReference type="Gramene" id="ONK80450">
    <property type="protein sequence ID" value="ONK80450"/>
    <property type="gene ID" value="A4U43_C01F17840"/>
</dbReference>
<name>A0A5P1FUV9_ASPOF</name>
<evidence type="ECO:0000256" key="6">
    <source>
        <dbReference type="SAM" id="Coils"/>
    </source>
</evidence>
<sequence>MAAISNLGNTNQMLLEPATSSNGAKIPELEIANFVARQDAEKWQRNCSALEEKLARLEEDCGVLREREVKDRERIKSLVEELERKERDFREKFVEVVELRRKCEELEGEISGLRGNAVKMPDEMPKRGKEDRVVTPEQKRSRELVAANSESEGESDDGVLLRQLKKKRVMEVGYEADKGDECKEPCDEGDTEVDEEADSRIPLVPMNGVKEGFGLNSKGLLEVAKSEYKLLTRNRSPRSKRKFKSFIARCSSTARNSVISDYDGVAADLGPRSYCRRNSKIQNRERGYTGRIASSEEKNRAITRAEELQRNLNSDHPSFVKSVMRSHVSTSFWIGFPPKFCEENLPTRDRVRMVLEDEKGVEHNVNYIGYRGGLRGGWKGFGEDHNLEIGDALLFVLTEPKRFKVYIIKANHEPAGDLDDKIAEGDTPVIHKQSENTSSAEADTPAISEQAEGSNRAKTRGKPLRFRFVRRNIPKLEMPSKPEGRV</sequence>
<accession>A0A5P1FUV9</accession>
<keyword evidence="10" id="KW-1185">Reference proteome</keyword>
<dbReference type="PROSITE" id="PS50863">
    <property type="entry name" value="B3"/>
    <property type="match status" value="1"/>
</dbReference>
<dbReference type="Gene3D" id="2.40.330.10">
    <property type="entry name" value="DNA-binding pseudobarrel domain"/>
    <property type="match status" value="1"/>
</dbReference>
<feature type="region of interest" description="Disordered" evidence="7">
    <location>
        <begin position="116"/>
        <end position="157"/>
    </location>
</feature>
<protein>
    <recommendedName>
        <fullName evidence="8">TF-B3 domain-containing protein</fullName>
    </recommendedName>
</protein>
<feature type="compositionally biased region" description="Basic and acidic residues" evidence="7">
    <location>
        <begin position="120"/>
        <end position="143"/>
    </location>
</feature>
<dbReference type="SUPFAM" id="SSF101936">
    <property type="entry name" value="DNA-binding pseudobarrel domain"/>
    <property type="match status" value="1"/>
</dbReference>
<keyword evidence="6" id="KW-0175">Coiled coil</keyword>
<dbReference type="OrthoDB" id="1909330at2759"/>
<gene>
    <name evidence="9" type="ORF">A4U43_C01F17840</name>
</gene>
<proteinExistence type="predicted"/>
<evidence type="ECO:0000313" key="9">
    <source>
        <dbReference type="EMBL" id="ONK80450.1"/>
    </source>
</evidence>
<dbReference type="PANTHER" id="PTHR31391">
    <property type="entry name" value="B3 DOMAIN-CONTAINING PROTEIN OS11G0197600-RELATED"/>
    <property type="match status" value="1"/>
</dbReference>
<evidence type="ECO:0000256" key="4">
    <source>
        <dbReference type="ARBA" id="ARBA00023163"/>
    </source>
</evidence>
<evidence type="ECO:0000256" key="1">
    <source>
        <dbReference type="ARBA" id="ARBA00004123"/>
    </source>
</evidence>
<feature type="region of interest" description="Disordered" evidence="7">
    <location>
        <begin position="432"/>
        <end position="464"/>
    </location>
</feature>
<keyword evidence="2" id="KW-0805">Transcription regulation</keyword>
<evidence type="ECO:0000256" key="7">
    <source>
        <dbReference type="SAM" id="MobiDB-lite"/>
    </source>
</evidence>
<dbReference type="InterPro" id="IPR015300">
    <property type="entry name" value="DNA-bd_pseudobarrel_sf"/>
</dbReference>
<comment type="subcellular location">
    <subcellularLocation>
        <location evidence="1">Nucleus</location>
    </subcellularLocation>
</comment>
<evidence type="ECO:0000256" key="5">
    <source>
        <dbReference type="ARBA" id="ARBA00023242"/>
    </source>
</evidence>
<dbReference type="InterPro" id="IPR044837">
    <property type="entry name" value="REM16-like"/>
</dbReference>
<evidence type="ECO:0000256" key="2">
    <source>
        <dbReference type="ARBA" id="ARBA00023015"/>
    </source>
</evidence>
<keyword evidence="4" id="KW-0804">Transcription</keyword>
<reference evidence="10" key="1">
    <citation type="journal article" date="2017" name="Nat. Commun.">
        <title>The asparagus genome sheds light on the origin and evolution of a young Y chromosome.</title>
        <authorList>
            <person name="Harkess A."/>
            <person name="Zhou J."/>
            <person name="Xu C."/>
            <person name="Bowers J.E."/>
            <person name="Van der Hulst R."/>
            <person name="Ayyampalayam S."/>
            <person name="Mercati F."/>
            <person name="Riccardi P."/>
            <person name="McKain M.R."/>
            <person name="Kakrana A."/>
            <person name="Tang H."/>
            <person name="Ray J."/>
            <person name="Groenendijk J."/>
            <person name="Arikit S."/>
            <person name="Mathioni S.M."/>
            <person name="Nakano M."/>
            <person name="Shan H."/>
            <person name="Telgmann-Rauber A."/>
            <person name="Kanno A."/>
            <person name="Yue Z."/>
            <person name="Chen H."/>
            <person name="Li W."/>
            <person name="Chen Y."/>
            <person name="Xu X."/>
            <person name="Zhang Y."/>
            <person name="Luo S."/>
            <person name="Chen H."/>
            <person name="Gao J."/>
            <person name="Mao Z."/>
            <person name="Pires J.C."/>
            <person name="Luo M."/>
            <person name="Kudrna D."/>
            <person name="Wing R.A."/>
            <person name="Meyers B.C."/>
            <person name="Yi K."/>
            <person name="Kong H."/>
            <person name="Lavrijsen P."/>
            <person name="Sunseri F."/>
            <person name="Falavigna A."/>
            <person name="Ye Y."/>
            <person name="Leebens-Mack J.H."/>
            <person name="Chen G."/>
        </authorList>
    </citation>
    <scope>NUCLEOTIDE SEQUENCE [LARGE SCALE GENOMIC DNA]</scope>
    <source>
        <strain evidence="10">cv. DH0086</strain>
    </source>
</reference>
<evidence type="ECO:0000256" key="3">
    <source>
        <dbReference type="ARBA" id="ARBA00023125"/>
    </source>
</evidence>
<feature type="coiled-coil region" evidence="6">
    <location>
        <begin position="40"/>
        <end position="116"/>
    </location>
</feature>
<feature type="domain" description="TF-B3" evidence="8">
    <location>
        <begin position="319"/>
        <end position="411"/>
    </location>
</feature>
<evidence type="ECO:0000313" key="10">
    <source>
        <dbReference type="Proteomes" id="UP000243459"/>
    </source>
</evidence>
<dbReference type="GO" id="GO:0003677">
    <property type="term" value="F:DNA binding"/>
    <property type="evidence" value="ECO:0007669"/>
    <property type="project" value="UniProtKB-KW"/>
</dbReference>
<dbReference type="InterPro" id="IPR003340">
    <property type="entry name" value="B3_DNA-bd"/>
</dbReference>